<organism evidence="2 3">
    <name type="scientific">Candidatus Woesebacteria bacterium RIFCSPLOWO2_01_FULL_39_25</name>
    <dbReference type="NCBI Taxonomy" id="1802521"/>
    <lineage>
        <taxon>Bacteria</taxon>
        <taxon>Candidatus Woeseibacteriota</taxon>
    </lineage>
</organism>
<protein>
    <recommendedName>
        <fullName evidence="1">PIN domain-containing protein</fullName>
    </recommendedName>
</protein>
<dbReference type="InterPro" id="IPR002850">
    <property type="entry name" value="PIN_toxin-like"/>
</dbReference>
<dbReference type="SUPFAM" id="SSF88723">
    <property type="entry name" value="PIN domain-like"/>
    <property type="match status" value="1"/>
</dbReference>
<evidence type="ECO:0000259" key="1">
    <source>
        <dbReference type="SMART" id="SM00670"/>
    </source>
</evidence>
<dbReference type="PANTHER" id="PTHR34610">
    <property type="entry name" value="SSL7007 PROTEIN"/>
    <property type="match status" value="1"/>
</dbReference>
<gene>
    <name evidence="2" type="ORF">A2893_03690</name>
</gene>
<dbReference type="InterPro" id="IPR029060">
    <property type="entry name" value="PIN-like_dom_sf"/>
</dbReference>
<dbReference type="SMART" id="SM00670">
    <property type="entry name" value="PINc"/>
    <property type="match status" value="1"/>
</dbReference>
<dbReference type="Pfam" id="PF13470">
    <property type="entry name" value="PIN_3"/>
    <property type="match status" value="1"/>
</dbReference>
<proteinExistence type="predicted"/>
<dbReference type="STRING" id="1802521.A2893_03690"/>
<dbReference type="PANTHER" id="PTHR34610:SF3">
    <property type="entry name" value="SSL7007 PROTEIN"/>
    <property type="match status" value="1"/>
</dbReference>
<sequence length="148" mass="16536">MPKKRKSLKVKVFFNASVIIAGIRSPTGGSGKLLEMVNAGVLNGQISEIIVDEVLRHASKTKKKKEILEKQISTIFSNISETPKEVSVRGYGKIVTDLGDAHVLASCKELEVSYLITLDRKHLLVLKNKIKKFKIMTPGEFLQEKVRF</sequence>
<dbReference type="EMBL" id="MGHH01000007">
    <property type="protein sequence ID" value="OGM64731.1"/>
    <property type="molecule type" value="Genomic_DNA"/>
</dbReference>
<evidence type="ECO:0000313" key="3">
    <source>
        <dbReference type="Proteomes" id="UP000176725"/>
    </source>
</evidence>
<feature type="domain" description="PIN" evidence="1">
    <location>
        <begin position="10"/>
        <end position="124"/>
    </location>
</feature>
<comment type="caution">
    <text evidence="2">The sequence shown here is derived from an EMBL/GenBank/DDBJ whole genome shotgun (WGS) entry which is preliminary data.</text>
</comment>
<name>A0A1F8BKX4_9BACT</name>
<dbReference type="CDD" id="cd09854">
    <property type="entry name" value="PIN_VapC-like"/>
    <property type="match status" value="1"/>
</dbReference>
<dbReference type="AlphaFoldDB" id="A0A1F8BKX4"/>
<dbReference type="Proteomes" id="UP000176725">
    <property type="component" value="Unassembled WGS sequence"/>
</dbReference>
<accession>A0A1F8BKX4</accession>
<evidence type="ECO:0000313" key="2">
    <source>
        <dbReference type="EMBL" id="OGM64731.1"/>
    </source>
</evidence>
<reference evidence="2 3" key="1">
    <citation type="journal article" date="2016" name="Nat. Commun.">
        <title>Thousands of microbial genomes shed light on interconnected biogeochemical processes in an aquifer system.</title>
        <authorList>
            <person name="Anantharaman K."/>
            <person name="Brown C.T."/>
            <person name="Hug L.A."/>
            <person name="Sharon I."/>
            <person name="Castelle C.J."/>
            <person name="Probst A.J."/>
            <person name="Thomas B.C."/>
            <person name="Singh A."/>
            <person name="Wilkins M.J."/>
            <person name="Karaoz U."/>
            <person name="Brodie E.L."/>
            <person name="Williams K.H."/>
            <person name="Hubbard S.S."/>
            <person name="Banfield J.F."/>
        </authorList>
    </citation>
    <scope>NUCLEOTIDE SEQUENCE [LARGE SCALE GENOMIC DNA]</scope>
</reference>
<dbReference type="InterPro" id="IPR002716">
    <property type="entry name" value="PIN_dom"/>
</dbReference>